<evidence type="ECO:0000259" key="2">
    <source>
        <dbReference type="Pfam" id="PF00754"/>
    </source>
</evidence>
<comment type="caution">
    <text evidence="3">The sequence shown here is derived from an EMBL/GenBank/DDBJ whole genome shotgun (WGS) entry which is preliminary data.</text>
</comment>
<protein>
    <recommendedName>
        <fullName evidence="2">F5/8 type C domain-containing protein</fullName>
    </recommendedName>
</protein>
<feature type="signal peptide" evidence="1">
    <location>
        <begin position="1"/>
        <end position="22"/>
    </location>
</feature>
<name>A0A9D4S4U4_DREPO</name>
<feature type="chain" id="PRO_5038607146" description="F5/8 type C domain-containing protein" evidence="1">
    <location>
        <begin position="23"/>
        <end position="89"/>
    </location>
</feature>
<evidence type="ECO:0000256" key="1">
    <source>
        <dbReference type="SAM" id="SignalP"/>
    </source>
</evidence>
<reference evidence="3" key="1">
    <citation type="journal article" date="2019" name="bioRxiv">
        <title>The Genome of the Zebra Mussel, Dreissena polymorpha: A Resource for Invasive Species Research.</title>
        <authorList>
            <person name="McCartney M.A."/>
            <person name="Auch B."/>
            <person name="Kono T."/>
            <person name="Mallez S."/>
            <person name="Zhang Y."/>
            <person name="Obille A."/>
            <person name="Becker A."/>
            <person name="Abrahante J.E."/>
            <person name="Garbe J."/>
            <person name="Badalamenti J.P."/>
            <person name="Herman A."/>
            <person name="Mangelson H."/>
            <person name="Liachko I."/>
            <person name="Sullivan S."/>
            <person name="Sone E.D."/>
            <person name="Koren S."/>
            <person name="Silverstein K.A.T."/>
            <person name="Beckman K.B."/>
            <person name="Gohl D.M."/>
        </authorList>
    </citation>
    <scope>NUCLEOTIDE SEQUENCE</scope>
    <source>
        <strain evidence="3">Duluth1</strain>
        <tissue evidence="3">Whole animal</tissue>
    </source>
</reference>
<dbReference type="Proteomes" id="UP000828390">
    <property type="component" value="Unassembled WGS sequence"/>
</dbReference>
<dbReference type="EMBL" id="JAIWYP010000001">
    <property type="protein sequence ID" value="KAH3892619.1"/>
    <property type="molecule type" value="Genomic_DNA"/>
</dbReference>
<dbReference type="Pfam" id="PF00754">
    <property type="entry name" value="F5_F8_type_C"/>
    <property type="match status" value="1"/>
</dbReference>
<proteinExistence type="predicted"/>
<keyword evidence="1" id="KW-0732">Signal</keyword>
<dbReference type="Gene3D" id="2.60.120.260">
    <property type="entry name" value="Galactose-binding domain-like"/>
    <property type="match status" value="1"/>
</dbReference>
<evidence type="ECO:0000313" key="4">
    <source>
        <dbReference type="Proteomes" id="UP000828390"/>
    </source>
</evidence>
<dbReference type="InterPro" id="IPR008979">
    <property type="entry name" value="Galactose-bd-like_sf"/>
</dbReference>
<evidence type="ECO:0000313" key="3">
    <source>
        <dbReference type="EMBL" id="KAH3892619.1"/>
    </source>
</evidence>
<organism evidence="3 4">
    <name type="scientific">Dreissena polymorpha</name>
    <name type="common">Zebra mussel</name>
    <name type="synonym">Mytilus polymorpha</name>
    <dbReference type="NCBI Taxonomy" id="45954"/>
    <lineage>
        <taxon>Eukaryota</taxon>
        <taxon>Metazoa</taxon>
        <taxon>Spiralia</taxon>
        <taxon>Lophotrochozoa</taxon>
        <taxon>Mollusca</taxon>
        <taxon>Bivalvia</taxon>
        <taxon>Autobranchia</taxon>
        <taxon>Heteroconchia</taxon>
        <taxon>Euheterodonta</taxon>
        <taxon>Imparidentia</taxon>
        <taxon>Neoheterodontei</taxon>
        <taxon>Myida</taxon>
        <taxon>Dreissenoidea</taxon>
        <taxon>Dreissenidae</taxon>
        <taxon>Dreissena</taxon>
    </lineage>
</organism>
<keyword evidence="4" id="KW-1185">Reference proteome</keyword>
<dbReference type="InterPro" id="IPR000421">
    <property type="entry name" value="FA58C"/>
</dbReference>
<dbReference type="SUPFAM" id="SSF49785">
    <property type="entry name" value="Galactose-binding domain-like"/>
    <property type="match status" value="1"/>
</dbReference>
<accession>A0A9D4S4U4</accession>
<sequence length="89" mass="9794">MNTVVLSCVLVVVVSRNHQCDIDPLGIKRDSINIQETNGETDTPGISFLSRSYIQVDLQETVLISGIVTQDSPQSASRITHFRVAYSTD</sequence>
<reference evidence="3" key="2">
    <citation type="submission" date="2020-11" db="EMBL/GenBank/DDBJ databases">
        <authorList>
            <person name="McCartney M.A."/>
            <person name="Auch B."/>
            <person name="Kono T."/>
            <person name="Mallez S."/>
            <person name="Becker A."/>
            <person name="Gohl D.M."/>
            <person name="Silverstein K.A.T."/>
            <person name="Koren S."/>
            <person name="Bechman K.B."/>
            <person name="Herman A."/>
            <person name="Abrahante J.E."/>
            <person name="Garbe J."/>
        </authorList>
    </citation>
    <scope>NUCLEOTIDE SEQUENCE</scope>
    <source>
        <strain evidence="3">Duluth1</strain>
        <tissue evidence="3">Whole animal</tissue>
    </source>
</reference>
<feature type="domain" description="F5/8 type C" evidence="2">
    <location>
        <begin position="52"/>
        <end position="89"/>
    </location>
</feature>
<dbReference type="AlphaFoldDB" id="A0A9D4S4U4"/>
<gene>
    <name evidence="3" type="ORF">DPMN_016740</name>
</gene>